<name>A0A9P1M8E7_9PEZI</name>
<feature type="transmembrane region" description="Helical" evidence="2">
    <location>
        <begin position="106"/>
        <end position="124"/>
    </location>
</feature>
<keyword evidence="4" id="KW-1185">Reference proteome</keyword>
<keyword evidence="2" id="KW-0472">Membrane</keyword>
<dbReference type="OrthoDB" id="3522351at2759"/>
<evidence type="ECO:0000256" key="2">
    <source>
        <dbReference type="SAM" id="Phobius"/>
    </source>
</evidence>
<dbReference type="InterPro" id="IPR021840">
    <property type="entry name" value="DUF3433"/>
</dbReference>
<feature type="transmembrane region" description="Helical" evidence="2">
    <location>
        <begin position="173"/>
        <end position="192"/>
    </location>
</feature>
<feature type="region of interest" description="Disordered" evidence="1">
    <location>
        <begin position="1"/>
        <end position="31"/>
    </location>
</feature>
<evidence type="ECO:0000313" key="3">
    <source>
        <dbReference type="EMBL" id="CAI4213569.1"/>
    </source>
</evidence>
<keyword evidence="2" id="KW-0812">Transmembrane</keyword>
<proteinExistence type="predicted"/>
<dbReference type="EMBL" id="CALLCH030000008">
    <property type="protein sequence ID" value="CAI4213569.1"/>
    <property type="molecule type" value="Genomic_DNA"/>
</dbReference>
<dbReference type="Proteomes" id="UP000838763">
    <property type="component" value="Unassembled WGS sequence"/>
</dbReference>
<comment type="caution">
    <text evidence="3">The sequence shown here is derived from an EMBL/GenBank/DDBJ whole genome shotgun (WGS) entry which is preliminary data.</text>
</comment>
<protein>
    <submittedName>
        <fullName evidence="3">Uncharacterized protein</fullName>
    </submittedName>
</protein>
<dbReference type="Pfam" id="PF11915">
    <property type="entry name" value="DUF3433"/>
    <property type="match status" value="1"/>
</dbReference>
<feature type="transmembrane region" description="Helical" evidence="2">
    <location>
        <begin position="59"/>
        <end position="79"/>
    </location>
</feature>
<accession>A0A9P1M8E7</accession>
<organism evidence="3 4">
    <name type="scientific">Parascedosporium putredinis</name>
    <dbReference type="NCBI Taxonomy" id="1442378"/>
    <lineage>
        <taxon>Eukaryota</taxon>
        <taxon>Fungi</taxon>
        <taxon>Dikarya</taxon>
        <taxon>Ascomycota</taxon>
        <taxon>Pezizomycotina</taxon>
        <taxon>Sordariomycetes</taxon>
        <taxon>Hypocreomycetidae</taxon>
        <taxon>Microascales</taxon>
        <taxon>Microascaceae</taxon>
        <taxon>Parascedosporium</taxon>
    </lineage>
</organism>
<dbReference type="AlphaFoldDB" id="A0A9P1M8E7"/>
<gene>
    <name evidence="3" type="ORF">PPNO1_LOCUS3315</name>
</gene>
<evidence type="ECO:0000313" key="4">
    <source>
        <dbReference type="Proteomes" id="UP000838763"/>
    </source>
</evidence>
<evidence type="ECO:0000256" key="1">
    <source>
        <dbReference type="SAM" id="MobiDB-lite"/>
    </source>
</evidence>
<keyword evidence="2" id="KW-1133">Transmembrane helix</keyword>
<reference evidence="3" key="1">
    <citation type="submission" date="2022-11" db="EMBL/GenBank/DDBJ databases">
        <authorList>
            <person name="Scott C."/>
            <person name="Bruce N."/>
        </authorList>
    </citation>
    <scope>NUCLEOTIDE SEQUENCE</scope>
</reference>
<sequence>MNYSVSETEELKPTARQIVSPVQPNPPPGNRPLCRLPTTGPHPVVPVARSDRIAQIQRFMGLIAVHIVFIAAVATLFGLSASRDGLWKVKDWNYIKETQGRFVDRSLWWTAVPTFFFSALGLYMKRCYDDVLELEPFLRLHQKPTSGASSVLLNYRSSFAPLAMIKAARHRHWISGLALGLTTFFTMLLVPLSSHLLETKLYQQRDEGLAWQTTNINLARMSGNADFNRAIDITSALGIYKGAATSFPNG</sequence>